<dbReference type="SUPFAM" id="SSF55073">
    <property type="entry name" value="Nucleotide cyclase"/>
    <property type="match status" value="1"/>
</dbReference>
<proteinExistence type="predicted"/>
<comment type="caution">
    <text evidence="4">The sequence shown here is derived from an EMBL/GenBank/DDBJ whole genome shotgun (WGS) entry which is preliminary data.</text>
</comment>
<accession>A0A7V5UFU3</accession>
<organism evidence="4">
    <name type="scientific">Caldithrix abyssi</name>
    <dbReference type="NCBI Taxonomy" id="187145"/>
    <lineage>
        <taxon>Bacteria</taxon>
        <taxon>Pseudomonadati</taxon>
        <taxon>Calditrichota</taxon>
        <taxon>Calditrichia</taxon>
        <taxon>Calditrichales</taxon>
        <taxon>Calditrichaceae</taxon>
        <taxon>Caldithrix</taxon>
    </lineage>
</organism>
<evidence type="ECO:0000256" key="1">
    <source>
        <dbReference type="ARBA" id="ARBA00012528"/>
    </source>
</evidence>
<feature type="domain" description="GGDEF" evidence="3">
    <location>
        <begin position="186"/>
        <end position="319"/>
    </location>
</feature>
<gene>
    <name evidence="4" type="ORF">ENJ89_10625</name>
</gene>
<dbReference type="Proteomes" id="UP000886124">
    <property type="component" value="Unassembled WGS sequence"/>
</dbReference>
<dbReference type="CDD" id="cd01949">
    <property type="entry name" value="GGDEF"/>
    <property type="match status" value="1"/>
</dbReference>
<evidence type="ECO:0000259" key="3">
    <source>
        <dbReference type="PROSITE" id="PS50887"/>
    </source>
</evidence>
<dbReference type="PANTHER" id="PTHR45138:SF9">
    <property type="entry name" value="DIGUANYLATE CYCLASE DGCM-RELATED"/>
    <property type="match status" value="1"/>
</dbReference>
<dbReference type="InterPro" id="IPR011006">
    <property type="entry name" value="CheY-like_superfamily"/>
</dbReference>
<evidence type="ECO:0000313" key="4">
    <source>
        <dbReference type="EMBL" id="HHJ53639.1"/>
    </source>
</evidence>
<dbReference type="InterPro" id="IPR043128">
    <property type="entry name" value="Rev_trsase/Diguanyl_cyclase"/>
</dbReference>
<dbReference type="SUPFAM" id="SSF52172">
    <property type="entry name" value="CheY-like"/>
    <property type="match status" value="1"/>
</dbReference>
<reference evidence="4" key="1">
    <citation type="journal article" date="2020" name="mSystems">
        <title>Genome- and Community-Level Interaction Insights into Carbon Utilization and Element Cycling Functions of Hydrothermarchaeota in Hydrothermal Sediment.</title>
        <authorList>
            <person name="Zhou Z."/>
            <person name="Liu Y."/>
            <person name="Xu W."/>
            <person name="Pan J."/>
            <person name="Luo Z.H."/>
            <person name="Li M."/>
        </authorList>
    </citation>
    <scope>NUCLEOTIDE SEQUENCE [LARGE SCALE GENOMIC DNA]</scope>
    <source>
        <strain evidence="4">HyVt-527</strain>
    </source>
</reference>
<dbReference type="NCBIfam" id="TIGR00254">
    <property type="entry name" value="GGDEF"/>
    <property type="match status" value="1"/>
</dbReference>
<dbReference type="InterPro" id="IPR029787">
    <property type="entry name" value="Nucleotide_cyclase"/>
</dbReference>
<comment type="catalytic activity">
    <reaction evidence="2">
        <text>2 GTP = 3',3'-c-di-GMP + 2 diphosphate</text>
        <dbReference type="Rhea" id="RHEA:24898"/>
        <dbReference type="ChEBI" id="CHEBI:33019"/>
        <dbReference type="ChEBI" id="CHEBI:37565"/>
        <dbReference type="ChEBI" id="CHEBI:58805"/>
        <dbReference type="EC" id="2.7.7.65"/>
    </reaction>
</comment>
<dbReference type="AlphaFoldDB" id="A0A7V5UFU3"/>
<dbReference type="PANTHER" id="PTHR45138">
    <property type="entry name" value="REGULATORY COMPONENTS OF SENSORY TRANSDUCTION SYSTEM"/>
    <property type="match status" value="1"/>
</dbReference>
<evidence type="ECO:0000256" key="2">
    <source>
        <dbReference type="ARBA" id="ARBA00034247"/>
    </source>
</evidence>
<dbReference type="Gene3D" id="3.30.70.270">
    <property type="match status" value="1"/>
</dbReference>
<dbReference type="EC" id="2.7.7.65" evidence="1"/>
<dbReference type="SMART" id="SM00267">
    <property type="entry name" value="GGDEF"/>
    <property type="match status" value="1"/>
</dbReference>
<dbReference type="GO" id="GO:0052621">
    <property type="term" value="F:diguanylate cyclase activity"/>
    <property type="evidence" value="ECO:0007669"/>
    <property type="project" value="UniProtKB-EC"/>
</dbReference>
<dbReference type="Gene3D" id="3.40.50.2300">
    <property type="match status" value="1"/>
</dbReference>
<dbReference type="InterPro" id="IPR050469">
    <property type="entry name" value="Diguanylate_Cyclase"/>
</dbReference>
<protein>
    <recommendedName>
        <fullName evidence="1">diguanylate cyclase</fullName>
        <ecNumber evidence="1">2.7.7.65</ecNumber>
    </recommendedName>
</protein>
<dbReference type="PROSITE" id="PS50887">
    <property type="entry name" value="GGDEF"/>
    <property type="match status" value="1"/>
</dbReference>
<dbReference type="InterPro" id="IPR000160">
    <property type="entry name" value="GGDEF_dom"/>
</dbReference>
<name>A0A7V5UFU3_CALAY</name>
<dbReference type="EMBL" id="DROD01000674">
    <property type="protein sequence ID" value="HHJ53639.1"/>
    <property type="molecule type" value="Genomic_DNA"/>
</dbReference>
<dbReference type="Pfam" id="PF00990">
    <property type="entry name" value="GGDEF"/>
    <property type="match status" value="1"/>
</dbReference>
<sequence length="320" mass="37252">MAPLPDMILLYRSGHEYQRTLRSVLTSWSIEVTEFKYIAELHESDILGKAPVAMAIVDEQDASGIEALRSVMHANNWIQRIMVSDSQDIELFERAINKAHINYFIGLPHEPLKLSLYLKKAWQRYQNVTRPLMKFNVLTDIAESLLHENQRYKMEANTDALTHLLNRRSFNNMLKRFWNRFKNKGMYFSLAMLDIDHFKKVNDQYGHLAGDRVLQFLADILLKNQRLGIDFTFRYGGEEFVILSASTDTSEMEQYIKRLLNLIREKSVFYQEQEIRFTFSAGISCSALASSEEELIDQADLALYSAKETGRNRVVVFRKS</sequence>
<dbReference type="FunFam" id="3.30.70.270:FF:000001">
    <property type="entry name" value="Diguanylate cyclase domain protein"/>
    <property type="match status" value="1"/>
</dbReference>